<dbReference type="PANTHER" id="PTHR46018">
    <property type="entry name" value="ZINC PHOSPHODIESTERASE ELAC PROTEIN 1"/>
    <property type="match status" value="1"/>
</dbReference>
<feature type="domain" description="Metallo-beta-lactamase" evidence="2">
    <location>
        <begin position="18"/>
        <end position="230"/>
    </location>
</feature>
<dbReference type="InterPro" id="IPR036866">
    <property type="entry name" value="RibonucZ/Hydroxyglut_hydro"/>
</dbReference>
<dbReference type="Gene3D" id="3.60.15.10">
    <property type="entry name" value="Ribonuclease Z/Hydroxyacylglutathione hydrolase-like"/>
    <property type="match status" value="1"/>
</dbReference>
<protein>
    <submittedName>
        <fullName evidence="3">Ribonuclease Z</fullName>
    </submittedName>
</protein>
<gene>
    <name evidence="3" type="ORF">TRM7557_00192</name>
</gene>
<dbReference type="SUPFAM" id="SSF56281">
    <property type="entry name" value="Metallo-hydrolase/oxidoreductase"/>
    <property type="match status" value="1"/>
</dbReference>
<dbReference type="GO" id="GO:0042781">
    <property type="term" value="F:3'-tRNA processing endoribonuclease activity"/>
    <property type="evidence" value="ECO:0007669"/>
    <property type="project" value="TreeGrafter"/>
</dbReference>
<organism evidence="3 4">
    <name type="scientific">Tritonibacter multivorans</name>
    <dbReference type="NCBI Taxonomy" id="928856"/>
    <lineage>
        <taxon>Bacteria</taxon>
        <taxon>Pseudomonadati</taxon>
        <taxon>Pseudomonadota</taxon>
        <taxon>Alphaproteobacteria</taxon>
        <taxon>Rhodobacterales</taxon>
        <taxon>Paracoccaceae</taxon>
        <taxon>Tritonibacter</taxon>
    </lineage>
</organism>
<sequence length="295" mass="32108">MKVTLLGTGTPAPSLKRASSGYVFELGDDVVVMDHGPGAHHRLLEAGYQATDVSHFLATHYHYDHIMDYPRLVLTRWDHGGDKVAPLKVYGPDPLHEINEGFIGESGVFALDIAARTESPASIAVYRARGGVGDRPRPNPDLTQVAPGDVIEGKDWVIKVGPARHVQPSLNCLSYRVETDQGVVVYSGDNGGVYQPFIDFAKGADVLIHMNHFLSGTELTPEYRQMSGSHLDNAETAKHAGVGMLVLTHFLPMLDKTGVKERMVTEMSDIYDGPIVLGEDLMQIPLKTDALEAAD</sequence>
<dbReference type="OrthoDB" id="9803916at2"/>
<evidence type="ECO:0000313" key="4">
    <source>
        <dbReference type="Proteomes" id="UP000052022"/>
    </source>
</evidence>
<reference evidence="3 4" key="1">
    <citation type="submission" date="2015-09" db="EMBL/GenBank/DDBJ databases">
        <authorList>
            <consortium name="Swine Surveillance"/>
        </authorList>
    </citation>
    <scope>NUCLEOTIDE SEQUENCE [LARGE SCALE GENOMIC DNA]</scope>
    <source>
        <strain evidence="3 4">CECT 7557</strain>
    </source>
</reference>
<dbReference type="PANTHER" id="PTHR46018:SF2">
    <property type="entry name" value="ZINC PHOSPHODIESTERASE ELAC PROTEIN 1"/>
    <property type="match status" value="1"/>
</dbReference>
<name>A0A0P1G0D5_9RHOB</name>
<dbReference type="CDD" id="cd07719">
    <property type="entry name" value="arylsulfatase_AtsA-like_MBL-fold"/>
    <property type="match status" value="1"/>
</dbReference>
<dbReference type="RefSeq" id="WP_058288361.1">
    <property type="nucleotide sequence ID" value="NZ_CYSD01000003.1"/>
</dbReference>
<dbReference type="InterPro" id="IPR044094">
    <property type="entry name" value="AtsA-like_MBL-fold"/>
</dbReference>
<evidence type="ECO:0000313" key="3">
    <source>
        <dbReference type="EMBL" id="CUH75032.1"/>
    </source>
</evidence>
<keyword evidence="1" id="KW-0378">Hydrolase</keyword>
<accession>A0A0P1G0D5</accession>
<dbReference type="STRING" id="928856.SAMN04488049_1324"/>
<evidence type="ECO:0000256" key="1">
    <source>
        <dbReference type="ARBA" id="ARBA00022801"/>
    </source>
</evidence>
<dbReference type="InterPro" id="IPR001279">
    <property type="entry name" value="Metallo-B-lactamas"/>
</dbReference>
<dbReference type="EMBL" id="CYSD01000003">
    <property type="protein sequence ID" value="CUH75032.1"/>
    <property type="molecule type" value="Genomic_DNA"/>
</dbReference>
<keyword evidence="4" id="KW-1185">Reference proteome</keyword>
<dbReference type="Pfam" id="PF23023">
    <property type="entry name" value="Anti-Pycsar_Apyc1"/>
    <property type="match status" value="1"/>
</dbReference>
<evidence type="ECO:0000259" key="2">
    <source>
        <dbReference type="SMART" id="SM00849"/>
    </source>
</evidence>
<dbReference type="Proteomes" id="UP000052022">
    <property type="component" value="Unassembled WGS sequence"/>
</dbReference>
<dbReference type="AlphaFoldDB" id="A0A0P1G0D5"/>
<proteinExistence type="predicted"/>
<dbReference type="SMART" id="SM00849">
    <property type="entry name" value="Lactamase_B"/>
    <property type="match status" value="1"/>
</dbReference>